<reference evidence="2" key="1">
    <citation type="journal article" date="2016" name="Sci. Rep.">
        <title>Molecular characterization of firefly nuptial gifts: a multi-omics approach sheds light on postcopulatory sexual selection.</title>
        <authorList>
            <person name="Al-Wathiqui N."/>
            <person name="Fallon T.R."/>
            <person name="South A."/>
            <person name="Weng J.K."/>
            <person name="Lewis S.M."/>
        </authorList>
    </citation>
    <scope>NUCLEOTIDE SEQUENCE</scope>
</reference>
<dbReference type="Pfam" id="PF00078">
    <property type="entry name" value="RVT_1"/>
    <property type="match status" value="1"/>
</dbReference>
<evidence type="ECO:0000259" key="1">
    <source>
        <dbReference type="Pfam" id="PF00078"/>
    </source>
</evidence>
<name>A0A1Y1MHF7_PHOPY</name>
<sequence>MAYWLVDHYIRSNMLTGLVCPRRRLYTLEKGMSSGGIALGAFLDIEGAFNNTTFDSISEAAESFGIDGSIVRWIRAMLESRVIISSIGMTEMSSSVTRGCPQGGVLSPLLWCLVLDGLLPTLNLEKT</sequence>
<dbReference type="InterPro" id="IPR000477">
    <property type="entry name" value="RT_dom"/>
</dbReference>
<dbReference type="EMBL" id="GEZM01035244">
    <property type="protein sequence ID" value="JAV83326.1"/>
    <property type="molecule type" value="Transcribed_RNA"/>
</dbReference>
<dbReference type="AlphaFoldDB" id="A0A1Y1MHF7"/>
<proteinExistence type="predicted"/>
<organism evidence="2">
    <name type="scientific">Photinus pyralis</name>
    <name type="common">Common eastern firefly</name>
    <name type="synonym">Lampyris pyralis</name>
    <dbReference type="NCBI Taxonomy" id="7054"/>
    <lineage>
        <taxon>Eukaryota</taxon>
        <taxon>Metazoa</taxon>
        <taxon>Ecdysozoa</taxon>
        <taxon>Arthropoda</taxon>
        <taxon>Hexapoda</taxon>
        <taxon>Insecta</taxon>
        <taxon>Pterygota</taxon>
        <taxon>Neoptera</taxon>
        <taxon>Endopterygota</taxon>
        <taxon>Coleoptera</taxon>
        <taxon>Polyphaga</taxon>
        <taxon>Elateriformia</taxon>
        <taxon>Elateroidea</taxon>
        <taxon>Lampyridae</taxon>
        <taxon>Lampyrinae</taxon>
        <taxon>Photinus</taxon>
    </lineage>
</organism>
<evidence type="ECO:0000313" key="2">
    <source>
        <dbReference type="EMBL" id="JAV83326.1"/>
    </source>
</evidence>
<feature type="domain" description="Reverse transcriptase" evidence="1">
    <location>
        <begin position="38"/>
        <end position="123"/>
    </location>
</feature>
<accession>A0A1Y1MHF7</accession>
<protein>
    <recommendedName>
        <fullName evidence="1">Reverse transcriptase domain-containing protein</fullName>
    </recommendedName>
</protein>
<dbReference type="PANTHER" id="PTHR19446">
    <property type="entry name" value="REVERSE TRANSCRIPTASES"/>
    <property type="match status" value="1"/>
</dbReference>